<comment type="caution">
    <text evidence="3">The sequence shown here is derived from an EMBL/GenBank/DDBJ whole genome shotgun (WGS) entry which is preliminary data.</text>
</comment>
<dbReference type="AlphaFoldDB" id="A0AAD2JZM1"/>
<evidence type="ECO:0000256" key="2">
    <source>
        <dbReference type="SAM" id="MobiDB-lite"/>
    </source>
</evidence>
<accession>A0AAD2JZM1</accession>
<protein>
    <recommendedName>
        <fullName evidence="5">No apical meristem-associated C-terminal domain-containing protein</fullName>
    </recommendedName>
</protein>
<organism evidence="3 4">
    <name type="scientific">Mycena citricolor</name>
    <dbReference type="NCBI Taxonomy" id="2018698"/>
    <lineage>
        <taxon>Eukaryota</taxon>
        <taxon>Fungi</taxon>
        <taxon>Dikarya</taxon>
        <taxon>Basidiomycota</taxon>
        <taxon>Agaricomycotina</taxon>
        <taxon>Agaricomycetes</taxon>
        <taxon>Agaricomycetidae</taxon>
        <taxon>Agaricales</taxon>
        <taxon>Marasmiineae</taxon>
        <taxon>Mycenaceae</taxon>
        <taxon>Mycena</taxon>
    </lineage>
</organism>
<sequence>MTGSAKKKKEIKQKPKDIDVSNAAIPKQKKPKGKGKKVSTVEEKDDDIIEVEDGKPSGKAKADSIPWEKNPAWIAKAIEFLTNNPHFRVKLYSDSTSNATTQGRAKLQGKTTKLQMYETMMDYVAGVKSAEEMKEEAASAGSKDRGGDNVAAETKSDGDGKDRKNIGVLGPKWTALYLADRERLKIYGTHVKTLYSTSGGLLPEDDQANLIANIQEKFVHWDKLHAFWQELPNYNPIVVTNAKSGGDHAKRAGNLFGMEAEESVDIEEMSEWKEHGLNTPSSMCAMSEGSSEAAMDVEEEEEDVDEKLKPAVQDSTINKKPKIKAELSAKAKKRQGAFNLDTLDESYQQDIAESSRRANKHLALELQKEENKRRKLDNDCQRLKMEREGMQAQMRQNQMVMGMTQQMMGIHRNVGMGAPMQGLMSGGNFGHQQNDQYHDDDLSSISSGGTSGFDFSGMSKSLSTMVSTIRDTTSKKCLLHPPPPCLPSCLAPSSAMSCWSRFYIISIVLVIRRAIPDKLLLPFLITHVVLRFKVMNEVIGNDPSGNPQHVQIKSEHGRPSN</sequence>
<feature type="compositionally biased region" description="Basic residues" evidence="2">
    <location>
        <begin position="27"/>
        <end position="37"/>
    </location>
</feature>
<feature type="compositionally biased region" description="Basic and acidic residues" evidence="2">
    <location>
        <begin position="134"/>
        <end position="147"/>
    </location>
</feature>
<evidence type="ECO:0000256" key="1">
    <source>
        <dbReference type="SAM" id="Coils"/>
    </source>
</evidence>
<feature type="compositionally biased region" description="Basic and acidic residues" evidence="2">
    <location>
        <begin position="154"/>
        <end position="163"/>
    </location>
</feature>
<feature type="region of interest" description="Disordered" evidence="2">
    <location>
        <begin position="134"/>
        <end position="163"/>
    </location>
</feature>
<feature type="coiled-coil region" evidence="1">
    <location>
        <begin position="352"/>
        <end position="393"/>
    </location>
</feature>
<evidence type="ECO:0008006" key="5">
    <source>
        <dbReference type="Google" id="ProtNLM"/>
    </source>
</evidence>
<name>A0AAD2JZM1_9AGAR</name>
<reference evidence="3" key="1">
    <citation type="submission" date="2023-11" db="EMBL/GenBank/DDBJ databases">
        <authorList>
            <person name="De Vega J J."/>
            <person name="De Vega J J."/>
        </authorList>
    </citation>
    <scope>NUCLEOTIDE SEQUENCE</scope>
</reference>
<proteinExistence type="predicted"/>
<evidence type="ECO:0000313" key="4">
    <source>
        <dbReference type="Proteomes" id="UP001295794"/>
    </source>
</evidence>
<evidence type="ECO:0000313" key="3">
    <source>
        <dbReference type="EMBL" id="CAK5270459.1"/>
    </source>
</evidence>
<dbReference type="EMBL" id="CAVNYO010000167">
    <property type="protein sequence ID" value="CAK5270459.1"/>
    <property type="molecule type" value="Genomic_DNA"/>
</dbReference>
<keyword evidence="1" id="KW-0175">Coiled coil</keyword>
<keyword evidence="4" id="KW-1185">Reference proteome</keyword>
<gene>
    <name evidence="3" type="ORF">MYCIT1_LOCUS14891</name>
</gene>
<feature type="region of interest" description="Disordered" evidence="2">
    <location>
        <begin position="1"/>
        <end position="45"/>
    </location>
</feature>
<dbReference type="Proteomes" id="UP001295794">
    <property type="component" value="Unassembled WGS sequence"/>
</dbReference>
<feature type="compositionally biased region" description="Basic residues" evidence="2">
    <location>
        <begin position="1"/>
        <end position="11"/>
    </location>
</feature>